<evidence type="ECO:0000256" key="1">
    <source>
        <dbReference type="SAM" id="MobiDB-lite"/>
    </source>
</evidence>
<dbReference type="PANTHER" id="PTHR43667">
    <property type="entry name" value="CYCLOPROPANE-FATTY-ACYL-PHOSPHOLIPID SYNTHASE"/>
    <property type="match status" value="1"/>
</dbReference>
<gene>
    <name evidence="2" type="ORF">CVT26_001622</name>
</gene>
<dbReference type="InParanoid" id="A0A409WAV2"/>
<dbReference type="GO" id="GO:0032259">
    <property type="term" value="P:methylation"/>
    <property type="evidence" value="ECO:0007669"/>
    <property type="project" value="UniProtKB-KW"/>
</dbReference>
<dbReference type="EMBL" id="NHYE01005240">
    <property type="protein sequence ID" value="PPQ75642.1"/>
    <property type="molecule type" value="Genomic_DNA"/>
</dbReference>
<keyword evidence="3" id="KW-1185">Reference proteome</keyword>
<dbReference type="OrthoDB" id="8300214at2759"/>
<accession>A0A409WAV2</accession>
<protein>
    <recommendedName>
        <fullName evidence="4">Cyclopropane-fatty-acyl-phospholipid synthase</fullName>
    </recommendedName>
</protein>
<sequence length="559" mass="62725">MDLPDAKPPFSFSGLADKAWNRVTETAFRTGWTPIARLAEAAVVSVLRKITIGQLQILTRSHIHTFPSPEPGNDANPSRSNPRPELKAELRVVNDAFWVRLCAMGDLGFAEAYMYGDVECDDLVTLFQIFLENRENLSNMDSSISFLFTLPQKITSYRFLNTIGNSRSNISAHYDISNDMFAGFLSGDMTYSCAIFPDLDGDLVEEKDSQNIWNGGQGLKRLASKLQLPPSPPSSEPSETPSESIATPAEINEHSPSLQRVTGPYDSSLPEDPLHTAQIRKLQHIINKLHIPPPSASGEPIRLLEIGTGWGALAIRIAQQYPHVLIDTITLSSAQKVLAEQRIAAEGLDDRITVHLMDYRNMPSEWKGRFARFVSIEMIEAVGKEFLERYWEVADWAMEKKGAVGVVQCITIPEARSSSFFLDDDNANDIAVFPGGLLPTLTFLISALTAGSKGKLIVESVDNIGPHYARTLREWRRRFVDRFETVIAPALQNEFKTRREQAGLKGTKILDREELEVFKRKWIYYYCYCEVGSTTRTLGDHIMTFMREGNQSYGCNVYE</sequence>
<dbReference type="SUPFAM" id="SSF53335">
    <property type="entry name" value="S-adenosyl-L-methionine-dependent methyltransferases"/>
    <property type="match status" value="1"/>
</dbReference>
<evidence type="ECO:0000313" key="2">
    <source>
        <dbReference type="EMBL" id="PPQ75642.1"/>
    </source>
</evidence>
<dbReference type="CDD" id="cd02440">
    <property type="entry name" value="AdoMet_MTases"/>
    <property type="match status" value="1"/>
</dbReference>
<name>A0A409WAV2_9AGAR</name>
<dbReference type="Gene3D" id="3.40.50.150">
    <property type="entry name" value="Vaccinia Virus protein VP39"/>
    <property type="match status" value="1"/>
</dbReference>
<organism evidence="2 3">
    <name type="scientific">Gymnopilus dilepis</name>
    <dbReference type="NCBI Taxonomy" id="231916"/>
    <lineage>
        <taxon>Eukaryota</taxon>
        <taxon>Fungi</taxon>
        <taxon>Dikarya</taxon>
        <taxon>Basidiomycota</taxon>
        <taxon>Agaricomycotina</taxon>
        <taxon>Agaricomycetes</taxon>
        <taxon>Agaricomycetidae</taxon>
        <taxon>Agaricales</taxon>
        <taxon>Agaricineae</taxon>
        <taxon>Hymenogastraceae</taxon>
        <taxon>Gymnopilus</taxon>
    </lineage>
</organism>
<reference evidence="2 3" key="1">
    <citation type="journal article" date="2018" name="Evol. Lett.">
        <title>Horizontal gene cluster transfer increased hallucinogenic mushroom diversity.</title>
        <authorList>
            <person name="Reynolds H.T."/>
            <person name="Vijayakumar V."/>
            <person name="Gluck-Thaler E."/>
            <person name="Korotkin H.B."/>
            <person name="Matheny P.B."/>
            <person name="Slot J.C."/>
        </authorList>
    </citation>
    <scope>NUCLEOTIDE SEQUENCE [LARGE SCALE GENOMIC DNA]</scope>
    <source>
        <strain evidence="2 3">SRW20</strain>
    </source>
</reference>
<dbReference type="Pfam" id="PF02353">
    <property type="entry name" value="CMAS"/>
    <property type="match status" value="2"/>
</dbReference>
<feature type="region of interest" description="Disordered" evidence="1">
    <location>
        <begin position="65"/>
        <end position="84"/>
    </location>
</feature>
<feature type="region of interest" description="Disordered" evidence="1">
    <location>
        <begin position="224"/>
        <end position="272"/>
    </location>
</feature>
<evidence type="ECO:0000313" key="3">
    <source>
        <dbReference type="Proteomes" id="UP000284706"/>
    </source>
</evidence>
<dbReference type="GO" id="GO:0008168">
    <property type="term" value="F:methyltransferase activity"/>
    <property type="evidence" value="ECO:0007669"/>
    <property type="project" value="UniProtKB-KW"/>
</dbReference>
<dbReference type="InterPro" id="IPR029063">
    <property type="entry name" value="SAM-dependent_MTases_sf"/>
</dbReference>
<dbReference type="GO" id="GO:0008610">
    <property type="term" value="P:lipid biosynthetic process"/>
    <property type="evidence" value="ECO:0007669"/>
    <property type="project" value="InterPro"/>
</dbReference>
<dbReference type="PANTHER" id="PTHR43667:SF2">
    <property type="entry name" value="FATTY ACID C-METHYL TRANSFERASE"/>
    <property type="match status" value="1"/>
</dbReference>
<dbReference type="Proteomes" id="UP000284706">
    <property type="component" value="Unassembled WGS sequence"/>
</dbReference>
<dbReference type="STRING" id="231916.A0A409WAV2"/>
<dbReference type="InterPro" id="IPR050723">
    <property type="entry name" value="CFA/CMAS"/>
</dbReference>
<evidence type="ECO:0008006" key="4">
    <source>
        <dbReference type="Google" id="ProtNLM"/>
    </source>
</evidence>
<comment type="caution">
    <text evidence="2">The sequence shown here is derived from an EMBL/GenBank/DDBJ whole genome shotgun (WGS) entry which is preliminary data.</text>
</comment>
<dbReference type="AlphaFoldDB" id="A0A409WAV2"/>
<proteinExistence type="predicted"/>